<feature type="region of interest" description="Disordered" evidence="8">
    <location>
        <begin position="79"/>
        <end position="185"/>
    </location>
</feature>
<feature type="chain" id="PRO_5042208082" evidence="9">
    <location>
        <begin position="22"/>
        <end position="449"/>
    </location>
</feature>
<dbReference type="GO" id="GO:0004222">
    <property type="term" value="F:metalloendopeptidase activity"/>
    <property type="evidence" value="ECO:0007669"/>
    <property type="project" value="InterPro"/>
</dbReference>
<keyword evidence="6 7" id="KW-0482">Metalloprotease</keyword>
<keyword evidence="4" id="KW-0378">Hydrolase</keyword>
<dbReference type="PANTHER" id="PTHR10942:SF0">
    <property type="entry name" value="LEISHMANOLYSIN-LIKE PEPTIDASE"/>
    <property type="match status" value="1"/>
</dbReference>
<evidence type="ECO:0000313" key="10">
    <source>
        <dbReference type="EMBL" id="GFR50105.1"/>
    </source>
</evidence>
<feature type="binding site" evidence="7">
    <location>
        <position position="403"/>
    </location>
    <ligand>
        <name>Zn(2+)</name>
        <dbReference type="ChEBI" id="CHEBI:29105"/>
        <note>catalytic</note>
    </ligand>
</feature>
<dbReference type="GO" id="GO:0046872">
    <property type="term" value="F:metal ion binding"/>
    <property type="evidence" value="ECO:0007669"/>
    <property type="project" value="UniProtKB-KW"/>
</dbReference>
<accession>A0AAD3HRM7</accession>
<comment type="cofactor">
    <cofactor evidence="7">
        <name>Zn(2+)</name>
        <dbReference type="ChEBI" id="CHEBI:29105"/>
    </cofactor>
    <text evidence="7">Binds 1 zinc ion per subunit.</text>
</comment>
<dbReference type="EMBL" id="BMAR01000035">
    <property type="protein sequence ID" value="GFR50105.1"/>
    <property type="molecule type" value="Genomic_DNA"/>
</dbReference>
<dbReference type="GO" id="GO:0005737">
    <property type="term" value="C:cytoplasm"/>
    <property type="evidence" value="ECO:0007669"/>
    <property type="project" value="TreeGrafter"/>
</dbReference>
<evidence type="ECO:0000256" key="7">
    <source>
        <dbReference type="PIRSR" id="PIRSR601577-2"/>
    </source>
</evidence>
<evidence type="ECO:0000256" key="4">
    <source>
        <dbReference type="ARBA" id="ARBA00022801"/>
    </source>
</evidence>
<dbReference type="PANTHER" id="PTHR10942">
    <property type="entry name" value="LEISHMANOLYSIN-LIKE PEPTIDASE"/>
    <property type="match status" value="1"/>
</dbReference>
<keyword evidence="3 7" id="KW-0479">Metal-binding</keyword>
<sequence length="449" mass="47827">MRIGWLLTIGWLLAILSYATSSQEPITITMEYQIDGLSTDQQTMLKATMTAAYRALQKYVLADSPPSYLLSEQVCRNYTLPSPPPTPPPPPLSPQSPPPPQSPPQPPPATPSPPTPPPPAIPSPQTPPPPNLRRRLLSQTSDAAATRHATPLDDATSHRRRHHRQLLESSSSTTPTTPTTVQRCYPDWSEGAHPLQAQCGWADISPRHVRDWAAEGGAAVAVDGGPGELTHLYLYVTASSSSELCAPAADIRHSTCLYAPASGRPTMAAVNVCPQALDRYEPNLLVARALRALLRALGVERVGFFRSAPLSTARSFLVARRDAAGRSLRFLATPLVTQAVRSHFSCPTAPGALLEDALPAFSALAASPRRDASLLLLAPGEALADAEYLERGALGFPGWETTHFQGDLLVADPDPAPASGLSPQLTALSLALLADSGWWGVNGSAAGHW</sequence>
<evidence type="ECO:0000256" key="2">
    <source>
        <dbReference type="ARBA" id="ARBA00022670"/>
    </source>
</evidence>
<evidence type="ECO:0000256" key="5">
    <source>
        <dbReference type="ARBA" id="ARBA00022833"/>
    </source>
</evidence>
<reference evidence="10 11" key="1">
    <citation type="journal article" date="2021" name="Sci. Rep.">
        <title>Genome sequencing of the multicellular alga Astrephomene provides insights into convergent evolution of germ-soma differentiation.</title>
        <authorList>
            <person name="Yamashita S."/>
            <person name="Yamamoto K."/>
            <person name="Matsuzaki R."/>
            <person name="Suzuki S."/>
            <person name="Yamaguchi H."/>
            <person name="Hirooka S."/>
            <person name="Minakuchi Y."/>
            <person name="Miyagishima S."/>
            <person name="Kawachi M."/>
            <person name="Toyoda A."/>
            <person name="Nozaki H."/>
        </authorList>
    </citation>
    <scope>NUCLEOTIDE SEQUENCE [LARGE SCALE GENOMIC DNA]</scope>
    <source>
        <strain evidence="10 11">NIES-4017</strain>
    </source>
</reference>
<keyword evidence="5 7" id="KW-0862">Zinc</keyword>
<feature type="non-terminal residue" evidence="10">
    <location>
        <position position="449"/>
    </location>
</feature>
<evidence type="ECO:0000256" key="1">
    <source>
        <dbReference type="ARBA" id="ARBA00005860"/>
    </source>
</evidence>
<dbReference type="GO" id="GO:0016020">
    <property type="term" value="C:membrane"/>
    <property type="evidence" value="ECO:0007669"/>
    <property type="project" value="InterPro"/>
</dbReference>
<evidence type="ECO:0000256" key="6">
    <source>
        <dbReference type="ARBA" id="ARBA00023049"/>
    </source>
</evidence>
<gene>
    <name evidence="10" type="ORF">Agub_g12252</name>
</gene>
<comment type="similarity">
    <text evidence="1">Belongs to the peptidase M8 family.</text>
</comment>
<feature type="signal peptide" evidence="9">
    <location>
        <begin position="1"/>
        <end position="21"/>
    </location>
</feature>
<dbReference type="GO" id="GO:0006508">
    <property type="term" value="P:proteolysis"/>
    <property type="evidence" value="ECO:0007669"/>
    <property type="project" value="UniProtKB-KW"/>
</dbReference>
<evidence type="ECO:0000256" key="9">
    <source>
        <dbReference type="SAM" id="SignalP"/>
    </source>
</evidence>
<proteinExistence type="inferred from homology"/>
<keyword evidence="11" id="KW-1185">Reference proteome</keyword>
<organism evidence="10 11">
    <name type="scientific">Astrephomene gubernaculifera</name>
    <dbReference type="NCBI Taxonomy" id="47775"/>
    <lineage>
        <taxon>Eukaryota</taxon>
        <taxon>Viridiplantae</taxon>
        <taxon>Chlorophyta</taxon>
        <taxon>core chlorophytes</taxon>
        <taxon>Chlorophyceae</taxon>
        <taxon>CS clade</taxon>
        <taxon>Chlamydomonadales</taxon>
        <taxon>Astrephomenaceae</taxon>
        <taxon>Astrephomene</taxon>
    </lineage>
</organism>
<protein>
    <submittedName>
        <fullName evidence="10">Uncharacterized protein</fullName>
    </submittedName>
</protein>
<evidence type="ECO:0000313" key="11">
    <source>
        <dbReference type="Proteomes" id="UP001054857"/>
    </source>
</evidence>
<dbReference type="Gene3D" id="3.90.132.10">
    <property type="entry name" value="Leishmanolysin , domain 2"/>
    <property type="match status" value="1"/>
</dbReference>
<comment type="caution">
    <text evidence="10">The sequence shown here is derived from an EMBL/GenBank/DDBJ whole genome shotgun (WGS) entry which is preliminary data.</text>
</comment>
<dbReference type="AlphaFoldDB" id="A0AAD3HRM7"/>
<feature type="compositionally biased region" description="Low complexity" evidence="8">
    <location>
        <begin position="169"/>
        <end position="180"/>
    </location>
</feature>
<dbReference type="Proteomes" id="UP001054857">
    <property type="component" value="Unassembled WGS sequence"/>
</dbReference>
<dbReference type="InterPro" id="IPR001577">
    <property type="entry name" value="Peptidase_M8"/>
</dbReference>
<dbReference type="GO" id="GO:0007155">
    <property type="term" value="P:cell adhesion"/>
    <property type="evidence" value="ECO:0007669"/>
    <property type="project" value="InterPro"/>
</dbReference>
<evidence type="ECO:0000256" key="8">
    <source>
        <dbReference type="SAM" id="MobiDB-lite"/>
    </source>
</evidence>
<keyword evidence="2" id="KW-0645">Protease</keyword>
<feature type="compositionally biased region" description="Pro residues" evidence="8">
    <location>
        <begin position="81"/>
        <end position="131"/>
    </location>
</feature>
<keyword evidence="9" id="KW-0732">Signal</keyword>
<evidence type="ECO:0000256" key="3">
    <source>
        <dbReference type="ARBA" id="ARBA00022723"/>
    </source>
</evidence>
<name>A0AAD3HRM7_9CHLO</name>